<dbReference type="PROSITE" id="PS51257">
    <property type="entry name" value="PROKAR_LIPOPROTEIN"/>
    <property type="match status" value="1"/>
</dbReference>
<gene>
    <name evidence="1" type="ORF">IAC94_05745</name>
</gene>
<evidence type="ECO:0000313" key="1">
    <source>
        <dbReference type="EMBL" id="HIR63007.1"/>
    </source>
</evidence>
<reference evidence="1" key="2">
    <citation type="journal article" date="2021" name="PeerJ">
        <title>Extensive microbial diversity within the chicken gut microbiome revealed by metagenomics and culture.</title>
        <authorList>
            <person name="Gilroy R."/>
            <person name="Ravi A."/>
            <person name="Getino M."/>
            <person name="Pursley I."/>
            <person name="Horton D.L."/>
            <person name="Alikhan N.F."/>
            <person name="Baker D."/>
            <person name="Gharbi K."/>
            <person name="Hall N."/>
            <person name="Watson M."/>
            <person name="Adriaenssens E.M."/>
            <person name="Foster-Nyarko E."/>
            <person name="Jarju S."/>
            <person name="Secka A."/>
            <person name="Antonio M."/>
            <person name="Oren A."/>
            <person name="Chaudhuri R.R."/>
            <person name="La Ragione R."/>
            <person name="Hildebrand F."/>
            <person name="Pallen M.J."/>
        </authorList>
    </citation>
    <scope>NUCLEOTIDE SEQUENCE</scope>
    <source>
        <strain evidence="1">ChiHjej13B12-12457</strain>
    </source>
</reference>
<sequence length="553" mass="62581">MKKILIYTIAVLSVVGLSGCENWLDINQDPNNPTSEQMTEAIMLPAQQYAILDNMTNSTYAWSLAHYLTKSGEYSGNYTFLNGQVMPQNLNSWWQNYYYILWNLKTIQEMAVENEDPGYQAISEILQVIVFQRMVDIWGDIPYSESCRPEEIEKPKYDKADAVYADLIARADAAAKLFESIPASYSTSELSGVDIICHGNLALWTRIAYSVELRLLMRVSNVRDVSAQVSAIYDKCLSIEENVDANPGYVSEDDKMNIFFQYYGWDKNLNPTVNIRQYCPTSILVDMLRDNNDPRLRVYVDPRRELGDDEEMGVYYSLYPELVNERYIGIPYGQANPAGIEYTSTTGTGLLAGSSDKEGGMLRASTFMTGAEVGLLLSEAALRGIIPGGDAAARDYYERSVISAMKRHEAAMQDPSENFTNYLGSPMEGMRDPIAGTAEEAAREYLDQDNALTNWTLMSTETEKLNAICTQRWLAFMGYNPMEAWFEHRRTDMPELPASNQGLQPRLNFSLLPYPQTERNLNMDNIPDPERNIYSALVFWDVTQPTVPATTLY</sequence>
<reference evidence="1" key="1">
    <citation type="submission" date="2020-10" db="EMBL/GenBank/DDBJ databases">
        <authorList>
            <person name="Gilroy R."/>
        </authorList>
    </citation>
    <scope>NUCLEOTIDE SEQUENCE</scope>
    <source>
        <strain evidence="1">ChiHjej13B12-12457</strain>
    </source>
</reference>
<dbReference type="InterPro" id="IPR011990">
    <property type="entry name" value="TPR-like_helical_dom_sf"/>
</dbReference>
<evidence type="ECO:0000313" key="2">
    <source>
        <dbReference type="Proteomes" id="UP000886744"/>
    </source>
</evidence>
<dbReference type="EMBL" id="DVHI01000071">
    <property type="protein sequence ID" value="HIR63007.1"/>
    <property type="molecule type" value="Genomic_DNA"/>
</dbReference>
<dbReference type="InterPro" id="IPR041662">
    <property type="entry name" value="SusD-like_2"/>
</dbReference>
<organism evidence="1 2">
    <name type="scientific">Candidatus Coprenecus avistercoris</name>
    <dbReference type="NCBI Taxonomy" id="2840730"/>
    <lineage>
        <taxon>Bacteria</taxon>
        <taxon>Pseudomonadati</taxon>
        <taxon>Bacteroidota</taxon>
        <taxon>Bacteroidia</taxon>
        <taxon>Bacteroidales</taxon>
        <taxon>Rikenellaceae</taxon>
        <taxon>Rikenellaceae incertae sedis</taxon>
        <taxon>Candidatus Coprenecus</taxon>
    </lineage>
</organism>
<dbReference type="Pfam" id="PF12771">
    <property type="entry name" value="SusD-like_2"/>
    <property type="match status" value="1"/>
</dbReference>
<dbReference type="SUPFAM" id="SSF48452">
    <property type="entry name" value="TPR-like"/>
    <property type="match status" value="1"/>
</dbReference>
<keyword evidence="1" id="KW-0449">Lipoprotein</keyword>
<dbReference type="Proteomes" id="UP000886744">
    <property type="component" value="Unassembled WGS sequence"/>
</dbReference>
<proteinExistence type="predicted"/>
<protein>
    <submittedName>
        <fullName evidence="1">SusD/RagB family nutrient-binding outer membrane lipoprotein</fullName>
    </submittedName>
</protein>
<dbReference type="Gene3D" id="1.25.40.390">
    <property type="match status" value="1"/>
</dbReference>
<name>A0A9D1J6U6_9BACT</name>
<dbReference type="AlphaFoldDB" id="A0A9D1J6U6"/>
<comment type="caution">
    <text evidence="1">The sequence shown here is derived from an EMBL/GenBank/DDBJ whole genome shotgun (WGS) entry which is preliminary data.</text>
</comment>
<accession>A0A9D1J6U6</accession>